<evidence type="ECO:0000259" key="1">
    <source>
        <dbReference type="Pfam" id="PF03354"/>
    </source>
</evidence>
<reference evidence="2" key="1">
    <citation type="journal article" date="2021" name="PeerJ">
        <title>Extensive microbial diversity within the chicken gut microbiome revealed by metagenomics and culture.</title>
        <authorList>
            <person name="Gilroy R."/>
            <person name="Ravi A."/>
            <person name="Getino M."/>
            <person name="Pursley I."/>
            <person name="Horton D.L."/>
            <person name="Alikhan N.F."/>
            <person name="Baker D."/>
            <person name="Gharbi K."/>
            <person name="Hall N."/>
            <person name="Watson M."/>
            <person name="Adriaenssens E.M."/>
            <person name="Foster-Nyarko E."/>
            <person name="Jarju S."/>
            <person name="Secka A."/>
            <person name="Antonio M."/>
            <person name="Oren A."/>
            <person name="Chaudhuri R.R."/>
            <person name="La Ragione R."/>
            <person name="Hildebrand F."/>
            <person name="Pallen M.J."/>
        </authorList>
    </citation>
    <scope>NUCLEOTIDE SEQUENCE</scope>
    <source>
        <strain evidence="2">CHK171-505</strain>
    </source>
</reference>
<dbReference type="InterPro" id="IPR027417">
    <property type="entry name" value="P-loop_NTPase"/>
</dbReference>
<proteinExistence type="predicted"/>
<name>A0A9D2KXP5_9LACT</name>
<protein>
    <submittedName>
        <fullName evidence="2">Terminase large subunit</fullName>
    </submittedName>
</protein>
<dbReference type="Pfam" id="PF03354">
    <property type="entry name" value="TerL_ATPase"/>
    <property type="match status" value="1"/>
</dbReference>
<gene>
    <name evidence="2" type="ORF">H9948_06705</name>
</gene>
<dbReference type="PANTHER" id="PTHR41287:SF1">
    <property type="entry name" value="PROTEIN YMFN"/>
    <property type="match status" value="1"/>
</dbReference>
<dbReference type="InterPro" id="IPR005021">
    <property type="entry name" value="Terminase_largesu-like"/>
</dbReference>
<organism evidence="2 3">
    <name type="scientific">Candidatus Jeotgalibaca merdavium</name>
    <dbReference type="NCBI Taxonomy" id="2838627"/>
    <lineage>
        <taxon>Bacteria</taxon>
        <taxon>Bacillati</taxon>
        <taxon>Bacillota</taxon>
        <taxon>Bacilli</taxon>
        <taxon>Lactobacillales</taxon>
        <taxon>Carnobacteriaceae</taxon>
        <taxon>Jeotgalibaca</taxon>
    </lineage>
</organism>
<evidence type="ECO:0000313" key="3">
    <source>
        <dbReference type="Proteomes" id="UP000886856"/>
    </source>
</evidence>
<comment type="caution">
    <text evidence="2">The sequence shown here is derived from an EMBL/GenBank/DDBJ whole genome shotgun (WGS) entry which is preliminary data.</text>
</comment>
<dbReference type="AlphaFoldDB" id="A0A9D2KXP5"/>
<dbReference type="EMBL" id="DWYW01000152">
    <property type="protein sequence ID" value="HJA90464.1"/>
    <property type="molecule type" value="Genomic_DNA"/>
</dbReference>
<dbReference type="InterPro" id="IPR046461">
    <property type="entry name" value="TerL_ATPase"/>
</dbReference>
<dbReference type="Gene3D" id="3.40.50.300">
    <property type="entry name" value="P-loop containing nucleotide triphosphate hydrolases"/>
    <property type="match status" value="1"/>
</dbReference>
<dbReference type="Proteomes" id="UP000886856">
    <property type="component" value="Unassembled WGS sequence"/>
</dbReference>
<feature type="non-terminal residue" evidence="2">
    <location>
        <position position="186"/>
    </location>
</feature>
<reference evidence="2" key="2">
    <citation type="submission" date="2021-04" db="EMBL/GenBank/DDBJ databases">
        <authorList>
            <person name="Gilroy R."/>
        </authorList>
    </citation>
    <scope>NUCLEOTIDE SEQUENCE</scope>
    <source>
        <strain evidence="2">CHK171-505</strain>
    </source>
</reference>
<evidence type="ECO:0000313" key="2">
    <source>
        <dbReference type="EMBL" id="HJA90464.1"/>
    </source>
</evidence>
<feature type="domain" description="Terminase large subunit-like ATPase" evidence="1">
    <location>
        <begin position="77"/>
        <end position="185"/>
    </location>
</feature>
<dbReference type="PANTHER" id="PTHR41287">
    <property type="match status" value="1"/>
</dbReference>
<accession>A0A9D2KXP5</accession>
<sequence length="186" mass="21486">MTYIEKYYNSFKQNGGDTIVSKRIYKLYKKLVADLYKKDGDYYFNQKRANHPIDFIERFCHPSKGKQANKPLKLMLWQKAMIEAIFGFVDIEGNRKYRRVFLLIGRKNGKSAIASALGLYMMIADKENGSQVLATAAKKDQAKIIWQEAKLMVRKSPLLKKMIHTRVADMIADFNDSEFKPLASDS</sequence>